<dbReference type="Proteomes" id="UP001500642">
    <property type="component" value="Unassembled WGS sequence"/>
</dbReference>
<dbReference type="Pfam" id="PF00106">
    <property type="entry name" value="adh_short"/>
    <property type="match status" value="1"/>
</dbReference>
<comment type="similarity">
    <text evidence="1">Belongs to the short-chain dehydrogenases/reductases (SDR) family.</text>
</comment>
<name>A0ABP8IZL3_9MICO</name>
<protein>
    <recommendedName>
        <fullName evidence="4">Short-chain dehydrogenase</fullName>
    </recommendedName>
</protein>
<dbReference type="RefSeq" id="WP_345028929.1">
    <property type="nucleotide sequence ID" value="NZ_BAABGL010000001.1"/>
</dbReference>
<reference evidence="3" key="1">
    <citation type="journal article" date="2019" name="Int. J. Syst. Evol. Microbiol.">
        <title>The Global Catalogue of Microorganisms (GCM) 10K type strain sequencing project: providing services to taxonomists for standard genome sequencing and annotation.</title>
        <authorList>
            <consortium name="The Broad Institute Genomics Platform"/>
            <consortium name="The Broad Institute Genome Sequencing Center for Infectious Disease"/>
            <person name="Wu L."/>
            <person name="Ma J."/>
        </authorList>
    </citation>
    <scope>NUCLEOTIDE SEQUENCE [LARGE SCALE GENOMIC DNA]</scope>
    <source>
        <strain evidence="3">JCM 17808</strain>
    </source>
</reference>
<accession>A0ABP8IZL3</accession>
<dbReference type="InterPro" id="IPR002347">
    <property type="entry name" value="SDR_fam"/>
</dbReference>
<dbReference type="SUPFAM" id="SSF51735">
    <property type="entry name" value="NAD(P)-binding Rossmann-fold domains"/>
    <property type="match status" value="1"/>
</dbReference>
<evidence type="ECO:0000256" key="1">
    <source>
        <dbReference type="ARBA" id="ARBA00006484"/>
    </source>
</evidence>
<evidence type="ECO:0000313" key="2">
    <source>
        <dbReference type="EMBL" id="GAA4382187.1"/>
    </source>
</evidence>
<dbReference type="PRINTS" id="PR00081">
    <property type="entry name" value="GDHRDH"/>
</dbReference>
<dbReference type="EMBL" id="BAABGL010000001">
    <property type="protein sequence ID" value="GAA4382187.1"/>
    <property type="molecule type" value="Genomic_DNA"/>
</dbReference>
<dbReference type="InterPro" id="IPR036291">
    <property type="entry name" value="NAD(P)-bd_dom_sf"/>
</dbReference>
<organism evidence="2 3">
    <name type="scientific">Brevibacterium pityocampae</name>
    <dbReference type="NCBI Taxonomy" id="506594"/>
    <lineage>
        <taxon>Bacteria</taxon>
        <taxon>Bacillati</taxon>
        <taxon>Actinomycetota</taxon>
        <taxon>Actinomycetes</taxon>
        <taxon>Micrococcales</taxon>
        <taxon>Brevibacteriaceae</taxon>
        <taxon>Brevibacterium</taxon>
    </lineage>
</organism>
<sequence>MNDSTLVLVTGGSRGIGRHLAAGFAAAGHPVLLTATSAAGAERAAAEIAHQTGATVLGVRLDVADPESVAALLDTVTGLEAERGIRLGVLVNNAGVIESTEGPVWEADPADLVRVIRTNTIGPFLVVHRFVPHLLDVAAATGEPVRIIDLNSGSGATGTPQYAAYSASKAALFRLADSVHHFGWERGLRIFEMSPGVIESDMTRSMPIHDRRTGDDWTSPAALVDLALALAGGWLDAWSGRYVRAGVDTPESLAAAADGLAENTRRLRLDPREG</sequence>
<dbReference type="PROSITE" id="PS00061">
    <property type="entry name" value="ADH_SHORT"/>
    <property type="match status" value="1"/>
</dbReference>
<keyword evidence="3" id="KW-1185">Reference proteome</keyword>
<dbReference type="Gene3D" id="3.40.50.720">
    <property type="entry name" value="NAD(P)-binding Rossmann-like Domain"/>
    <property type="match status" value="1"/>
</dbReference>
<gene>
    <name evidence="2" type="ORF">GCM10023167_00310</name>
</gene>
<evidence type="ECO:0008006" key="4">
    <source>
        <dbReference type="Google" id="ProtNLM"/>
    </source>
</evidence>
<dbReference type="CDD" id="cd05233">
    <property type="entry name" value="SDR_c"/>
    <property type="match status" value="1"/>
</dbReference>
<comment type="caution">
    <text evidence="2">The sequence shown here is derived from an EMBL/GenBank/DDBJ whole genome shotgun (WGS) entry which is preliminary data.</text>
</comment>
<dbReference type="PANTHER" id="PTHR42760">
    <property type="entry name" value="SHORT-CHAIN DEHYDROGENASES/REDUCTASES FAMILY MEMBER"/>
    <property type="match status" value="1"/>
</dbReference>
<dbReference type="InterPro" id="IPR020904">
    <property type="entry name" value="Sc_DH/Rdtase_CS"/>
</dbReference>
<evidence type="ECO:0000313" key="3">
    <source>
        <dbReference type="Proteomes" id="UP001500642"/>
    </source>
</evidence>
<proteinExistence type="inferred from homology"/>